<dbReference type="AlphaFoldDB" id="A0AAE4TLS1"/>
<dbReference type="RefSeq" id="WP_317519398.1">
    <property type="nucleotide sequence ID" value="NZ_JASGOQ010000001.1"/>
</dbReference>
<organism evidence="1 2">
    <name type="scientific">Shewanella xiamenensis</name>
    <dbReference type="NCBI Taxonomy" id="332186"/>
    <lineage>
        <taxon>Bacteria</taxon>
        <taxon>Pseudomonadati</taxon>
        <taxon>Pseudomonadota</taxon>
        <taxon>Gammaproteobacteria</taxon>
        <taxon>Alteromonadales</taxon>
        <taxon>Shewanellaceae</taxon>
        <taxon>Shewanella</taxon>
    </lineage>
</organism>
<gene>
    <name evidence="1" type="ORF">QM089_01580</name>
</gene>
<comment type="caution">
    <text evidence="1">The sequence shown here is derived from an EMBL/GenBank/DDBJ whole genome shotgun (WGS) entry which is preliminary data.</text>
</comment>
<dbReference type="EMBL" id="JASGOQ010000001">
    <property type="protein sequence ID" value="MDV5388988.1"/>
    <property type="molecule type" value="Genomic_DNA"/>
</dbReference>
<evidence type="ECO:0000313" key="2">
    <source>
        <dbReference type="Proteomes" id="UP001187859"/>
    </source>
</evidence>
<sequence>MFSYCLCPSSLDNVEGNLIFPFFFTRFSSDANKLILDNKNVLMYKYAEKCKENEIFDFITWEKMLYLHDTVVSCEVDDYDSLYDFVFNLTKNVFTTNCKTIVSSDVGEYSKYLDDIKRENIVVSTLKDAAINVYPSPSRRVEEKKLCDDLVWCIQSLPDRHIFKGATEDEYNDQIRDLLLAKDYMVLDQTRRGVSLSGYKSGEVDLLIKEGSNPFAIYEGLILDSVKKTYIKEHLLKSLVNYDSIGLRVSFLVVYYNGNNFADFCVRYKSYMDELLVSSLNERVSLKFISEKETKFSAIRIFILNGTKDGKSFTNYQILVKVN</sequence>
<evidence type="ECO:0000313" key="1">
    <source>
        <dbReference type="EMBL" id="MDV5388988.1"/>
    </source>
</evidence>
<accession>A0AAE4TLS1</accession>
<dbReference type="Proteomes" id="UP001187859">
    <property type="component" value="Unassembled WGS sequence"/>
</dbReference>
<reference evidence="1" key="1">
    <citation type="submission" date="2023-05" db="EMBL/GenBank/DDBJ databases">
        <title>Colonisation of extended spectrum b-lactamase- and carbapenemase-producing bacteria on hospital surfaces from low- and middle-income countries.</title>
        <authorList>
            <person name="Nieto-Rosado M."/>
            <person name="Sands K."/>
            <person name="Iregbu K."/>
            <person name="Zahra R."/>
            <person name="Mazarati J.B."/>
            <person name="Mehtar S."/>
            <person name="Barnards-Group B."/>
            <person name="Walsh T.R."/>
        </authorList>
    </citation>
    <scope>NUCLEOTIDE SEQUENCE</scope>
    <source>
        <strain evidence="1">PP-E493</strain>
    </source>
</reference>
<name>A0AAE4TLS1_9GAMM</name>
<protein>
    <submittedName>
        <fullName evidence="1">Uncharacterized protein</fullName>
    </submittedName>
</protein>
<proteinExistence type="predicted"/>